<evidence type="ECO:0000256" key="7">
    <source>
        <dbReference type="ARBA" id="ARBA00022729"/>
    </source>
</evidence>
<keyword evidence="10" id="KW-1015">Disulfide bond</keyword>
<evidence type="ECO:0000256" key="12">
    <source>
        <dbReference type="ARBA" id="ARBA00023180"/>
    </source>
</evidence>
<dbReference type="SUPFAM" id="SSF57302">
    <property type="entry name" value="Snake toxin-like"/>
    <property type="match status" value="3"/>
</dbReference>
<keyword evidence="8" id="KW-0677">Repeat</keyword>
<dbReference type="CDD" id="cd23556">
    <property type="entry name" value="TFP_LU_ECD_uPAR_rpt1"/>
    <property type="match status" value="1"/>
</dbReference>
<keyword evidence="7 14" id="KW-0732">Signal</keyword>
<evidence type="ECO:0000256" key="6">
    <source>
        <dbReference type="ARBA" id="ARBA00022622"/>
    </source>
</evidence>
<keyword evidence="5" id="KW-0964">Secreted</keyword>
<dbReference type="InterPro" id="IPR045860">
    <property type="entry name" value="Snake_toxin-like_sf"/>
</dbReference>
<dbReference type="PANTHER" id="PTHR10624">
    <property type="entry name" value="UROKINASE PLASMINOGEN ACTIVATOR SURFACE RECEPTOR-RELATED"/>
    <property type="match status" value="1"/>
</dbReference>
<evidence type="ECO:0000256" key="14">
    <source>
        <dbReference type="SAM" id="SignalP"/>
    </source>
</evidence>
<dbReference type="CDD" id="cd23558">
    <property type="entry name" value="TFP_LU_ECD_uPAR_rpt3"/>
    <property type="match status" value="1"/>
</dbReference>
<protein>
    <recommendedName>
        <fullName evidence="3">Urokinase plasminogen activator surface receptor</fullName>
    </recommendedName>
</protein>
<dbReference type="Gene3D" id="2.10.60.10">
    <property type="entry name" value="CD59"/>
    <property type="match status" value="3"/>
</dbReference>
<dbReference type="InterPro" id="IPR018363">
    <property type="entry name" value="CD59_antigen_CS"/>
</dbReference>
<dbReference type="GeneTree" id="ENSGT00940000153599"/>
<evidence type="ECO:0000256" key="4">
    <source>
        <dbReference type="ARBA" id="ARBA00022475"/>
    </source>
</evidence>
<dbReference type="CDD" id="cd23557">
    <property type="entry name" value="TFP_LU_ECD_uPAR_rpt2"/>
    <property type="match status" value="1"/>
</dbReference>
<evidence type="ECO:0000259" key="15">
    <source>
        <dbReference type="SMART" id="SM00134"/>
    </source>
</evidence>
<keyword evidence="9" id="KW-0472">Membrane</keyword>
<dbReference type="GO" id="GO:0005886">
    <property type="term" value="C:plasma membrane"/>
    <property type="evidence" value="ECO:0007669"/>
    <property type="project" value="UniProtKB-SubCell"/>
</dbReference>
<feature type="domain" description="UPAR/Ly6" evidence="15">
    <location>
        <begin position="214"/>
        <end position="306"/>
    </location>
</feature>
<dbReference type="GO" id="GO:1905370">
    <property type="term" value="C:serine-type endopeptidase complex"/>
    <property type="evidence" value="ECO:0007669"/>
    <property type="project" value="Ensembl"/>
</dbReference>
<evidence type="ECO:0000313" key="16">
    <source>
        <dbReference type="Ensembl" id="ENSSMRP00000006842.1"/>
    </source>
</evidence>
<dbReference type="AlphaFoldDB" id="A0A8D0DIL5"/>
<evidence type="ECO:0000256" key="9">
    <source>
        <dbReference type="ARBA" id="ARBA00023136"/>
    </source>
</evidence>
<dbReference type="SMART" id="SM00134">
    <property type="entry name" value="LU"/>
    <property type="match status" value="3"/>
</dbReference>
<keyword evidence="6" id="KW-0336">GPI-anchor</keyword>
<dbReference type="Ensembl" id="ENSSMRT00000008023.1">
    <property type="protein sequence ID" value="ENSSMRP00000006842.1"/>
    <property type="gene ID" value="ENSSMRG00000005545.1"/>
</dbReference>
<evidence type="ECO:0000256" key="10">
    <source>
        <dbReference type="ARBA" id="ARBA00023157"/>
    </source>
</evidence>
<dbReference type="Pfam" id="PF00021">
    <property type="entry name" value="UPAR_LY6"/>
    <property type="match status" value="3"/>
</dbReference>
<feature type="domain" description="UPAR/Ly6" evidence="15">
    <location>
        <begin position="117"/>
        <end position="207"/>
    </location>
</feature>
<feature type="signal peptide" evidence="14">
    <location>
        <begin position="1"/>
        <end position="19"/>
    </location>
</feature>
<dbReference type="GO" id="GO:0098552">
    <property type="term" value="C:side of membrane"/>
    <property type="evidence" value="ECO:0007669"/>
    <property type="project" value="UniProtKB-KW"/>
</dbReference>
<dbReference type="PROSITE" id="PS00983">
    <property type="entry name" value="LY6_UPAR"/>
    <property type="match status" value="1"/>
</dbReference>
<keyword evidence="12" id="KW-0325">Glycoprotein</keyword>
<organism evidence="16 17">
    <name type="scientific">Salvator merianae</name>
    <name type="common">Argentine black and white tegu</name>
    <name type="synonym">Tupinambis merianae</name>
    <dbReference type="NCBI Taxonomy" id="96440"/>
    <lineage>
        <taxon>Eukaryota</taxon>
        <taxon>Metazoa</taxon>
        <taxon>Chordata</taxon>
        <taxon>Craniata</taxon>
        <taxon>Vertebrata</taxon>
        <taxon>Euteleostomi</taxon>
        <taxon>Lepidosauria</taxon>
        <taxon>Squamata</taxon>
        <taxon>Bifurcata</taxon>
        <taxon>Unidentata</taxon>
        <taxon>Episquamata</taxon>
        <taxon>Laterata</taxon>
        <taxon>Teiioidea</taxon>
        <taxon>Teiidae</taxon>
        <taxon>Salvator</taxon>
    </lineage>
</organism>
<evidence type="ECO:0000256" key="1">
    <source>
        <dbReference type="ARBA" id="ARBA00004609"/>
    </source>
</evidence>
<evidence type="ECO:0000256" key="8">
    <source>
        <dbReference type="ARBA" id="ARBA00022737"/>
    </source>
</evidence>
<dbReference type="OMA" id="TGNGCNH"/>
<accession>A0A8D0DIL5</accession>
<evidence type="ECO:0000256" key="11">
    <source>
        <dbReference type="ARBA" id="ARBA00023170"/>
    </source>
</evidence>
<name>A0A8D0DIL5_SALMN</name>
<evidence type="ECO:0000256" key="5">
    <source>
        <dbReference type="ARBA" id="ARBA00022525"/>
    </source>
</evidence>
<dbReference type="PANTHER" id="PTHR10624:SF6">
    <property type="entry name" value="UROKINASE PLASMINOGEN ACTIVATOR SURFACE RECEPTOR"/>
    <property type="match status" value="1"/>
</dbReference>
<evidence type="ECO:0000256" key="13">
    <source>
        <dbReference type="ARBA" id="ARBA00023288"/>
    </source>
</evidence>
<keyword evidence="17" id="KW-1185">Reference proteome</keyword>
<evidence type="ECO:0000256" key="3">
    <source>
        <dbReference type="ARBA" id="ARBA00019778"/>
    </source>
</evidence>
<keyword evidence="13" id="KW-0449">Lipoprotein</keyword>
<dbReference type="Proteomes" id="UP000694421">
    <property type="component" value="Unplaced"/>
</dbReference>
<keyword evidence="11" id="KW-0675">Receptor</keyword>
<feature type="chain" id="PRO_5034130678" description="Urokinase plasminogen activator surface receptor" evidence="14">
    <location>
        <begin position="20"/>
        <end position="338"/>
    </location>
</feature>
<dbReference type="GO" id="GO:0005576">
    <property type="term" value="C:extracellular region"/>
    <property type="evidence" value="ECO:0007669"/>
    <property type="project" value="UniProtKB-SubCell"/>
</dbReference>
<keyword evidence="4" id="KW-1003">Cell membrane</keyword>
<sequence length="338" mass="36784">MAFLSSSFLLSLVLAYAAGLQCYSCDGHNDCQETEVCDEHQDQCSTTIMTLLARSKITNYFLKGCDVSGKPNNSISHLSGNEVVFLTEEHCGSDLCNKGYPDVLDTLTARGRRGNVLQCYSCSSTDQNCVDTKATTMLCAQLEENCVDITSFTTFQEFLADEQRIKGCGLLSHCEKPLGFHNQNSFYFIKCCNTSYCNNDMTDYKSNPMPLNGVTCYSCEGNATHGCSEGDITKLQCQGPMTQCLEASGIHSITGQNSVLKGCASPSWCDSPYTSVYKNMGVRYSRCCSGDLCNNQIVNGSMKPASRSHAGYEVSAQQTLLSIIVLVSLSFLLSAESS</sequence>
<comment type="subcellular location">
    <subcellularLocation>
        <location evidence="1">Cell membrane</location>
        <topology evidence="1">Lipid-anchor</topology>
        <topology evidence="1">GPI-anchor</topology>
    </subcellularLocation>
    <subcellularLocation>
        <location evidence="2">Secreted</location>
    </subcellularLocation>
</comment>
<reference evidence="16" key="2">
    <citation type="submission" date="2025-09" db="UniProtKB">
        <authorList>
            <consortium name="Ensembl"/>
        </authorList>
    </citation>
    <scope>IDENTIFICATION</scope>
</reference>
<feature type="domain" description="UPAR/Ly6" evidence="15">
    <location>
        <begin position="20"/>
        <end position="110"/>
    </location>
</feature>
<proteinExistence type="predicted"/>
<dbReference type="InterPro" id="IPR016054">
    <property type="entry name" value="LY6_UPA_recep-like"/>
</dbReference>
<reference evidence="16" key="1">
    <citation type="submission" date="2025-08" db="UniProtKB">
        <authorList>
            <consortium name="Ensembl"/>
        </authorList>
    </citation>
    <scope>IDENTIFICATION</scope>
</reference>
<dbReference type="FunFam" id="2.10.60.10:FF:000019">
    <property type="entry name" value="Urokinase plasminogen activator surface receptor"/>
    <property type="match status" value="1"/>
</dbReference>
<evidence type="ECO:0000313" key="17">
    <source>
        <dbReference type="Proteomes" id="UP000694421"/>
    </source>
</evidence>
<dbReference type="FunFam" id="2.10.60.10:FF:000015">
    <property type="entry name" value="Urokinase plasminogen activator surface receptor"/>
    <property type="match status" value="1"/>
</dbReference>
<evidence type="ECO:0000256" key="2">
    <source>
        <dbReference type="ARBA" id="ARBA00004613"/>
    </source>
</evidence>